<keyword evidence="4" id="KW-0808">Transferase</keyword>
<keyword evidence="3" id="KW-0328">Glycosyltransferase</keyword>
<evidence type="ECO:0000256" key="6">
    <source>
        <dbReference type="ARBA" id="ARBA00022989"/>
    </source>
</evidence>
<feature type="transmembrane region" description="Helical" evidence="8">
    <location>
        <begin position="342"/>
        <end position="359"/>
    </location>
</feature>
<keyword evidence="6 8" id="KW-1133">Transmembrane helix</keyword>
<name>A0A3M0G604_9FLAO</name>
<evidence type="ECO:0000256" key="2">
    <source>
        <dbReference type="ARBA" id="ARBA00022475"/>
    </source>
</evidence>
<reference evidence="10 11" key="1">
    <citation type="submission" date="2018-10" db="EMBL/GenBank/DDBJ databases">
        <title>Dokdonia luteus sp. nov., isolated from sea water.</title>
        <authorList>
            <person name="Zhou L.Y."/>
            <person name="Du Z.J."/>
        </authorList>
    </citation>
    <scope>NUCLEOTIDE SEQUENCE [LARGE SCALE GENOMIC DNA]</scope>
    <source>
        <strain evidence="10 11">SH27</strain>
    </source>
</reference>
<dbReference type="InterPro" id="IPR038731">
    <property type="entry name" value="RgtA/B/C-like"/>
</dbReference>
<feature type="transmembrane region" description="Helical" evidence="8">
    <location>
        <begin position="154"/>
        <end position="183"/>
    </location>
</feature>
<dbReference type="GO" id="GO:0005886">
    <property type="term" value="C:plasma membrane"/>
    <property type="evidence" value="ECO:0007669"/>
    <property type="project" value="UniProtKB-SubCell"/>
</dbReference>
<keyword evidence="2" id="KW-1003">Cell membrane</keyword>
<dbReference type="OrthoDB" id="866311at2"/>
<dbReference type="PANTHER" id="PTHR33908:SF11">
    <property type="entry name" value="MEMBRANE PROTEIN"/>
    <property type="match status" value="1"/>
</dbReference>
<evidence type="ECO:0000256" key="3">
    <source>
        <dbReference type="ARBA" id="ARBA00022676"/>
    </source>
</evidence>
<dbReference type="RefSeq" id="WP_121916874.1">
    <property type="nucleotide sequence ID" value="NZ_REFV01000005.1"/>
</dbReference>
<dbReference type="GO" id="GO:0009103">
    <property type="term" value="P:lipopolysaccharide biosynthetic process"/>
    <property type="evidence" value="ECO:0007669"/>
    <property type="project" value="UniProtKB-ARBA"/>
</dbReference>
<feature type="domain" description="Glycosyltransferase RgtA/B/C/D-like" evidence="9">
    <location>
        <begin position="60"/>
        <end position="210"/>
    </location>
</feature>
<evidence type="ECO:0000313" key="10">
    <source>
        <dbReference type="EMBL" id="RMB60470.1"/>
    </source>
</evidence>
<protein>
    <recommendedName>
        <fullName evidence="9">Glycosyltransferase RgtA/B/C/D-like domain-containing protein</fullName>
    </recommendedName>
</protein>
<evidence type="ECO:0000256" key="8">
    <source>
        <dbReference type="SAM" id="Phobius"/>
    </source>
</evidence>
<feature type="transmembrane region" description="Helical" evidence="8">
    <location>
        <begin position="312"/>
        <end position="330"/>
    </location>
</feature>
<feature type="transmembrane region" description="Helical" evidence="8">
    <location>
        <begin position="286"/>
        <end position="306"/>
    </location>
</feature>
<dbReference type="Proteomes" id="UP000281985">
    <property type="component" value="Unassembled WGS sequence"/>
</dbReference>
<proteinExistence type="predicted"/>
<comment type="subcellular location">
    <subcellularLocation>
        <location evidence="1">Cell membrane</location>
        <topology evidence="1">Multi-pass membrane protein</topology>
    </subcellularLocation>
</comment>
<keyword evidence="7 8" id="KW-0472">Membrane</keyword>
<evidence type="ECO:0000313" key="11">
    <source>
        <dbReference type="Proteomes" id="UP000281985"/>
    </source>
</evidence>
<keyword evidence="11" id="KW-1185">Reference proteome</keyword>
<evidence type="ECO:0000259" key="9">
    <source>
        <dbReference type="Pfam" id="PF13231"/>
    </source>
</evidence>
<dbReference type="InterPro" id="IPR050297">
    <property type="entry name" value="LipidA_mod_glycosyltrf_83"/>
</dbReference>
<evidence type="ECO:0000256" key="1">
    <source>
        <dbReference type="ARBA" id="ARBA00004651"/>
    </source>
</evidence>
<dbReference type="AlphaFoldDB" id="A0A3M0G604"/>
<evidence type="ECO:0000256" key="7">
    <source>
        <dbReference type="ARBA" id="ARBA00023136"/>
    </source>
</evidence>
<evidence type="ECO:0000256" key="5">
    <source>
        <dbReference type="ARBA" id="ARBA00022692"/>
    </source>
</evidence>
<accession>A0A3M0G604</accession>
<sequence length="475" mass="54735">MNFKEKLLFTFVVILLVFEFYLLKDVPAFWDAISKFRRASWFLDTNFSSFVVPTSINSGHPPLWLWSISCFWIIFGKSIWAARLLLLIVNVGVFHQLLNLSKSLFYKSVPLFAFLLIFVEPTLIGQTTILNNDMLLLFFTLLALNAILKRRALILAIALSGLLMTNLRGIYCFLGLGIGHIILNYRGLANLSKKFIASYLISLGIFAIFLCYQWFELGWIIITQNESFSTHRESASILRTFKNAIAFFKNYLDFGRIFYMLPLIFFLLSLKFSRKMRQLLSVESQILLIFLISFSAVFFLGMVPFSNPMGPRYFLIGYILALILFVNLIYELEWLSQIKRKILLFGSAIGLVTGHLWIYPSTISQGWDSSLAYLNYFSVENKMLSYLEDNKIPIQEIGTNIPLGARHVSQAAIDDRDMLIFSKLDLLSNDFILLSNIENTTDDITLLDVKSNWNPVKEYRSMGVYITLYKNPNEK</sequence>
<dbReference type="GO" id="GO:0016763">
    <property type="term" value="F:pentosyltransferase activity"/>
    <property type="evidence" value="ECO:0007669"/>
    <property type="project" value="TreeGrafter"/>
</dbReference>
<evidence type="ECO:0000256" key="4">
    <source>
        <dbReference type="ARBA" id="ARBA00022679"/>
    </source>
</evidence>
<organism evidence="10 11">
    <name type="scientific">Dokdonia sinensis</name>
    <dbReference type="NCBI Taxonomy" id="2479847"/>
    <lineage>
        <taxon>Bacteria</taxon>
        <taxon>Pseudomonadati</taxon>
        <taxon>Bacteroidota</taxon>
        <taxon>Flavobacteriia</taxon>
        <taxon>Flavobacteriales</taxon>
        <taxon>Flavobacteriaceae</taxon>
        <taxon>Dokdonia</taxon>
    </lineage>
</organism>
<feature type="transmembrane region" description="Helical" evidence="8">
    <location>
        <begin position="257"/>
        <end position="274"/>
    </location>
</feature>
<feature type="transmembrane region" description="Helical" evidence="8">
    <location>
        <begin position="7"/>
        <end position="30"/>
    </location>
</feature>
<dbReference type="PANTHER" id="PTHR33908">
    <property type="entry name" value="MANNOSYLTRANSFERASE YKCB-RELATED"/>
    <property type="match status" value="1"/>
</dbReference>
<gene>
    <name evidence="10" type="ORF">EAX61_06515</name>
</gene>
<feature type="transmembrane region" description="Helical" evidence="8">
    <location>
        <begin position="195"/>
        <end position="215"/>
    </location>
</feature>
<keyword evidence="5 8" id="KW-0812">Transmembrane</keyword>
<dbReference type="EMBL" id="REFV01000005">
    <property type="protein sequence ID" value="RMB60470.1"/>
    <property type="molecule type" value="Genomic_DNA"/>
</dbReference>
<comment type="caution">
    <text evidence="10">The sequence shown here is derived from an EMBL/GenBank/DDBJ whole genome shotgun (WGS) entry which is preliminary data.</text>
</comment>
<dbReference type="Pfam" id="PF13231">
    <property type="entry name" value="PMT_2"/>
    <property type="match status" value="1"/>
</dbReference>
<feature type="transmembrane region" description="Helical" evidence="8">
    <location>
        <begin position="104"/>
        <end position="123"/>
    </location>
</feature>